<keyword evidence="1" id="KW-0472">Membrane</keyword>
<sequence length="261" mass="29816">MDKKQSKPMELLNTMVSEPYYLLHFLAFFSYFVLRTSVVQVLNTHITDRLLHREIQAALAFGLLTAIKIVREETWEGYIADTIFFAKIFVIGLTLIVDYHLTLWYIVVFTVIYIFTQQPAFQKLVLSGTSSKLTPLQLESLLTEGSTSRLWLVEFRAAYSPACIRSSRCFPELSITYSNKNLSFGIVDLGLFPNAAGYFGISVSGSMSQLPTYVLFSHGAEVARYPELDFQAKPFGPPITKRFLSRYFKLDRHLLEYINGK</sequence>
<evidence type="ECO:0000313" key="3">
    <source>
        <dbReference type="Proteomes" id="UP000006882"/>
    </source>
</evidence>
<gene>
    <name evidence="2" type="ORF">PRUPE_1G447200</name>
</gene>
<protein>
    <recommendedName>
        <fullName evidence="4">Thioredoxin domain-containing protein</fullName>
    </recommendedName>
</protein>
<evidence type="ECO:0000313" key="2">
    <source>
        <dbReference type="EMBL" id="ONI33810.1"/>
    </source>
</evidence>
<dbReference type="Gramene" id="ONI33810">
    <property type="protein sequence ID" value="ONI33810"/>
    <property type="gene ID" value="PRUPE_1G447200"/>
</dbReference>
<dbReference type="STRING" id="3760.A0A251RDE3"/>
<dbReference type="SUPFAM" id="SSF52833">
    <property type="entry name" value="Thioredoxin-like"/>
    <property type="match status" value="1"/>
</dbReference>
<organism evidence="2 3">
    <name type="scientific">Prunus persica</name>
    <name type="common">Peach</name>
    <name type="synonym">Amygdalus persica</name>
    <dbReference type="NCBI Taxonomy" id="3760"/>
    <lineage>
        <taxon>Eukaryota</taxon>
        <taxon>Viridiplantae</taxon>
        <taxon>Streptophyta</taxon>
        <taxon>Embryophyta</taxon>
        <taxon>Tracheophyta</taxon>
        <taxon>Spermatophyta</taxon>
        <taxon>Magnoliopsida</taxon>
        <taxon>eudicotyledons</taxon>
        <taxon>Gunneridae</taxon>
        <taxon>Pentapetalae</taxon>
        <taxon>rosids</taxon>
        <taxon>fabids</taxon>
        <taxon>Rosales</taxon>
        <taxon>Rosaceae</taxon>
        <taxon>Amygdaloideae</taxon>
        <taxon>Amygdaleae</taxon>
        <taxon>Prunus</taxon>
    </lineage>
</organism>
<proteinExistence type="predicted"/>
<feature type="transmembrane region" description="Helical" evidence="1">
    <location>
        <begin position="21"/>
        <end position="43"/>
    </location>
</feature>
<keyword evidence="1" id="KW-1133">Transmembrane helix</keyword>
<evidence type="ECO:0008006" key="4">
    <source>
        <dbReference type="Google" id="ProtNLM"/>
    </source>
</evidence>
<dbReference type="AlphaFoldDB" id="A0A251RDE3"/>
<dbReference type="InterPro" id="IPR036249">
    <property type="entry name" value="Thioredoxin-like_sf"/>
</dbReference>
<reference evidence="2 3" key="1">
    <citation type="journal article" date="2013" name="Nat. Genet.">
        <title>The high-quality draft genome of peach (Prunus persica) identifies unique patterns of genetic diversity, domestication and genome evolution.</title>
        <authorList>
            <consortium name="International Peach Genome Initiative"/>
            <person name="Verde I."/>
            <person name="Abbott A.G."/>
            <person name="Scalabrin S."/>
            <person name="Jung S."/>
            <person name="Shu S."/>
            <person name="Marroni F."/>
            <person name="Zhebentyayeva T."/>
            <person name="Dettori M.T."/>
            <person name="Grimwood J."/>
            <person name="Cattonaro F."/>
            <person name="Zuccolo A."/>
            <person name="Rossini L."/>
            <person name="Jenkins J."/>
            <person name="Vendramin E."/>
            <person name="Meisel L.A."/>
            <person name="Decroocq V."/>
            <person name="Sosinski B."/>
            <person name="Prochnik S."/>
            <person name="Mitros T."/>
            <person name="Policriti A."/>
            <person name="Cipriani G."/>
            <person name="Dondini L."/>
            <person name="Ficklin S."/>
            <person name="Goodstein D.M."/>
            <person name="Xuan P."/>
            <person name="Del Fabbro C."/>
            <person name="Aramini V."/>
            <person name="Copetti D."/>
            <person name="Gonzalez S."/>
            <person name="Horner D.S."/>
            <person name="Falchi R."/>
            <person name="Lucas S."/>
            <person name="Mica E."/>
            <person name="Maldonado J."/>
            <person name="Lazzari B."/>
            <person name="Bielenberg D."/>
            <person name="Pirona R."/>
            <person name="Miculan M."/>
            <person name="Barakat A."/>
            <person name="Testolin R."/>
            <person name="Stella A."/>
            <person name="Tartarini S."/>
            <person name="Tonutti P."/>
            <person name="Arus P."/>
            <person name="Orellana A."/>
            <person name="Wells C."/>
            <person name="Main D."/>
            <person name="Vizzotto G."/>
            <person name="Silva H."/>
            <person name="Salamini F."/>
            <person name="Schmutz J."/>
            <person name="Morgante M."/>
            <person name="Rokhsar D.S."/>
        </authorList>
    </citation>
    <scope>NUCLEOTIDE SEQUENCE [LARGE SCALE GENOMIC DNA]</scope>
    <source>
        <strain evidence="3">cv. Nemared</strain>
    </source>
</reference>
<keyword evidence="1" id="KW-0812">Transmembrane</keyword>
<dbReference type="Gene3D" id="3.40.30.10">
    <property type="entry name" value="Glutaredoxin"/>
    <property type="match status" value="1"/>
</dbReference>
<dbReference type="Proteomes" id="UP000006882">
    <property type="component" value="Chromosome G1"/>
</dbReference>
<keyword evidence="3" id="KW-1185">Reference proteome</keyword>
<dbReference type="EMBL" id="CM007651">
    <property type="protein sequence ID" value="ONI33810.1"/>
    <property type="molecule type" value="Genomic_DNA"/>
</dbReference>
<evidence type="ECO:0000256" key="1">
    <source>
        <dbReference type="SAM" id="Phobius"/>
    </source>
</evidence>
<accession>A0A251RDE3</accession>
<name>A0A251RDE3_PRUPE</name>